<evidence type="ECO:0000256" key="2">
    <source>
        <dbReference type="SAM" id="MobiDB-lite"/>
    </source>
</evidence>
<protein>
    <submittedName>
        <fullName evidence="3">Uncharacterized protein</fullName>
    </submittedName>
</protein>
<name>G4ZL85_PHYSP</name>
<feature type="coiled-coil region" evidence="1">
    <location>
        <begin position="92"/>
        <end position="119"/>
    </location>
</feature>
<sequence length="812" mass="90472">MHLDRLMDHCEHRQAAKTFSTWKKIQREHATLTRSLELGMSKLQLVLLGQEKTATRRALSKWRFATTRDNNRGNLERVQQLEGSLAEAKECVFSLSRAKTKLEEKLQASREEAQRLTGELTESGSELQLVKHGFVTTVIRETERAWLRAVLVQWRIQTHVSAVTKELRLQVEMAELKAAERDKYSKSLDDYSRVLRSDLERFQFFSLDKRITVDVLSKKLLREEERYRHMEERHVALEEKAHALKTQLTSFVEWEGLSLPFSVLALCKDVAVNNLRELFQLHAAADSAVVNDGGVTRGVEGDTPSPRLAMSSLVRILEYSTLLEEKVIEREALAERLARHLPPYAVERGLLFADFVTGLNEFLTDLFASSNTKHEQLKRFWSSLLSLLGVSRGAAAAGTAPTNGRGVNGAGENGTGLMLCPSRASWAGHLSDDILQNQEKLLAVLEHETAVVERAVMEKSSLKHTYPASENGSVTRSGSSTFLEYQCDPLLPPELVNRATGSPTHSTASAPANLNPSTPTSRSTEPSAAPAGGTSAFSMEAYANWHLAPQVRDLFMAFHSPLLKLVVQYSDGQRTAALGNQYCLNAATVFRMFTDLKLHPAFLSRDFIQTHFDRFRESSDAGGGLLAPQGFTLLLGSCALELYARSLASSQTKPEFLLSAREVLLSFFGDLGLLAESEVPPAPRLCFVGMDVDTILWPLFEYYAKSADTVGGDSNSVDNSRVGMTVVTFERFMTEIAGMAANDSRAIFRRVMQDLAKKQDHGPGGANEDDQQWRMRLDEFYIAISYVQAERSPGSTYTTPGEAIRQWLQQTQ</sequence>
<dbReference type="STRING" id="1094619.G4ZL85"/>
<dbReference type="AlphaFoldDB" id="G4ZL85"/>
<dbReference type="GeneID" id="20659098"/>
<dbReference type="InParanoid" id="G4ZL85"/>
<dbReference type="Proteomes" id="UP000002640">
    <property type="component" value="Unassembled WGS sequence"/>
</dbReference>
<evidence type="ECO:0000313" key="4">
    <source>
        <dbReference type="Proteomes" id="UP000002640"/>
    </source>
</evidence>
<proteinExistence type="predicted"/>
<dbReference type="KEGG" id="psoj:PHYSODRAFT_510265"/>
<feature type="compositionally biased region" description="Low complexity" evidence="2">
    <location>
        <begin position="516"/>
        <end position="531"/>
    </location>
</feature>
<organism evidence="3 4">
    <name type="scientific">Phytophthora sojae (strain P6497)</name>
    <name type="common">Soybean stem and root rot agent</name>
    <name type="synonym">Phytophthora megasperma f. sp. glycines</name>
    <dbReference type="NCBI Taxonomy" id="1094619"/>
    <lineage>
        <taxon>Eukaryota</taxon>
        <taxon>Sar</taxon>
        <taxon>Stramenopiles</taxon>
        <taxon>Oomycota</taxon>
        <taxon>Peronosporomycetes</taxon>
        <taxon>Peronosporales</taxon>
        <taxon>Peronosporaceae</taxon>
        <taxon>Phytophthora</taxon>
    </lineage>
</organism>
<gene>
    <name evidence="3" type="ORF">PHYSODRAFT_510265</name>
</gene>
<keyword evidence="1" id="KW-0175">Coiled coil</keyword>
<evidence type="ECO:0000313" key="3">
    <source>
        <dbReference type="EMBL" id="EGZ15599.1"/>
    </source>
</evidence>
<feature type="compositionally biased region" description="Polar residues" evidence="2">
    <location>
        <begin position="499"/>
        <end position="515"/>
    </location>
</feature>
<feature type="region of interest" description="Disordered" evidence="2">
    <location>
        <begin position="493"/>
        <end position="532"/>
    </location>
</feature>
<evidence type="ECO:0000256" key="1">
    <source>
        <dbReference type="SAM" id="Coils"/>
    </source>
</evidence>
<dbReference type="RefSeq" id="XP_009529348.1">
    <property type="nucleotide sequence ID" value="XM_009531053.1"/>
</dbReference>
<accession>G4ZL85</accession>
<keyword evidence="4" id="KW-1185">Reference proteome</keyword>
<dbReference type="EMBL" id="JH159155">
    <property type="protein sequence ID" value="EGZ15599.1"/>
    <property type="molecule type" value="Genomic_DNA"/>
</dbReference>
<reference evidence="3 4" key="1">
    <citation type="journal article" date="2006" name="Science">
        <title>Phytophthora genome sequences uncover evolutionary origins and mechanisms of pathogenesis.</title>
        <authorList>
            <person name="Tyler B.M."/>
            <person name="Tripathy S."/>
            <person name="Zhang X."/>
            <person name="Dehal P."/>
            <person name="Jiang R.H."/>
            <person name="Aerts A."/>
            <person name="Arredondo F.D."/>
            <person name="Baxter L."/>
            <person name="Bensasson D."/>
            <person name="Beynon J.L."/>
            <person name="Chapman J."/>
            <person name="Damasceno C.M."/>
            <person name="Dorrance A.E."/>
            <person name="Dou D."/>
            <person name="Dickerman A.W."/>
            <person name="Dubchak I.L."/>
            <person name="Garbelotto M."/>
            <person name="Gijzen M."/>
            <person name="Gordon S.G."/>
            <person name="Govers F."/>
            <person name="Grunwald N.J."/>
            <person name="Huang W."/>
            <person name="Ivors K.L."/>
            <person name="Jones R.W."/>
            <person name="Kamoun S."/>
            <person name="Krampis K."/>
            <person name="Lamour K.H."/>
            <person name="Lee M.K."/>
            <person name="McDonald W.H."/>
            <person name="Medina M."/>
            <person name="Meijer H.J."/>
            <person name="Nordberg E.K."/>
            <person name="Maclean D.J."/>
            <person name="Ospina-Giraldo M.D."/>
            <person name="Morris P.F."/>
            <person name="Phuntumart V."/>
            <person name="Putnam N.H."/>
            <person name="Rash S."/>
            <person name="Rose J.K."/>
            <person name="Sakihama Y."/>
            <person name="Salamov A.A."/>
            <person name="Savidor A."/>
            <person name="Scheuring C.F."/>
            <person name="Smith B.M."/>
            <person name="Sobral B.W."/>
            <person name="Terry A."/>
            <person name="Torto-Alalibo T.A."/>
            <person name="Win J."/>
            <person name="Xu Z."/>
            <person name="Zhang H."/>
            <person name="Grigoriev I.V."/>
            <person name="Rokhsar D.S."/>
            <person name="Boore J.L."/>
        </authorList>
    </citation>
    <scope>NUCLEOTIDE SEQUENCE [LARGE SCALE GENOMIC DNA]</scope>
    <source>
        <strain evidence="3 4">P6497</strain>
    </source>
</reference>
<feature type="coiled-coil region" evidence="1">
    <location>
        <begin position="213"/>
        <end position="247"/>
    </location>
</feature>